<accession>A0A6G3WL78</accession>
<name>A0A6G3WL78_9ACTN</name>
<sequence length="120" mass="12518">VAQAAVVAQEDPRGGRRLVGYAVPADGAVRPAELKAHVAAGLPDYMVPGAFVLLAEFPLLPSGKLDRAALPVPETEVRPAGRGPRGPREEILCGLFAEVLQLPSVGVDDDFFTLGGHSLL</sequence>
<dbReference type="GO" id="GO:0005829">
    <property type="term" value="C:cytosol"/>
    <property type="evidence" value="ECO:0007669"/>
    <property type="project" value="TreeGrafter"/>
</dbReference>
<dbReference type="GO" id="GO:0043041">
    <property type="term" value="P:amino acid activation for nonribosomal peptide biosynthetic process"/>
    <property type="evidence" value="ECO:0007669"/>
    <property type="project" value="TreeGrafter"/>
</dbReference>
<dbReference type="PROSITE" id="PS50075">
    <property type="entry name" value="CARRIER"/>
    <property type="match status" value="1"/>
</dbReference>
<feature type="domain" description="Carrier" evidence="1">
    <location>
        <begin position="83"/>
        <end position="120"/>
    </location>
</feature>
<dbReference type="Gene3D" id="3.40.50.1820">
    <property type="entry name" value="alpha/beta hydrolase"/>
    <property type="match status" value="1"/>
</dbReference>
<proteinExistence type="predicted"/>
<gene>
    <name evidence="2" type="ORF">G3M58_07015</name>
</gene>
<dbReference type="AlphaFoldDB" id="A0A6G3WL78"/>
<feature type="non-terminal residue" evidence="2">
    <location>
        <position position="1"/>
    </location>
</feature>
<comment type="caution">
    <text evidence="2">The sequence shown here is derived from an EMBL/GenBank/DDBJ whole genome shotgun (WGS) entry which is preliminary data.</text>
</comment>
<dbReference type="GO" id="GO:0044550">
    <property type="term" value="P:secondary metabolite biosynthetic process"/>
    <property type="evidence" value="ECO:0007669"/>
    <property type="project" value="TreeGrafter"/>
</dbReference>
<dbReference type="Gene3D" id="3.30.300.30">
    <property type="match status" value="1"/>
</dbReference>
<dbReference type="InterPro" id="IPR045851">
    <property type="entry name" value="AMP-bd_C_sf"/>
</dbReference>
<dbReference type="InterPro" id="IPR029058">
    <property type="entry name" value="AB_hydrolase_fold"/>
</dbReference>
<dbReference type="EMBL" id="JAAGMN010000710">
    <property type="protein sequence ID" value="NEE06183.1"/>
    <property type="molecule type" value="Genomic_DNA"/>
</dbReference>
<dbReference type="PANTHER" id="PTHR45527">
    <property type="entry name" value="NONRIBOSOMAL PEPTIDE SYNTHETASE"/>
    <property type="match status" value="1"/>
</dbReference>
<dbReference type="InterPro" id="IPR025110">
    <property type="entry name" value="AMP-bd_C"/>
</dbReference>
<dbReference type="GO" id="GO:0031177">
    <property type="term" value="F:phosphopantetheine binding"/>
    <property type="evidence" value="ECO:0007669"/>
    <property type="project" value="TreeGrafter"/>
</dbReference>
<dbReference type="SUPFAM" id="SSF56801">
    <property type="entry name" value="Acetyl-CoA synthetase-like"/>
    <property type="match status" value="1"/>
</dbReference>
<dbReference type="Pfam" id="PF13193">
    <property type="entry name" value="AMP-binding_C"/>
    <property type="match status" value="1"/>
</dbReference>
<evidence type="ECO:0000313" key="2">
    <source>
        <dbReference type="EMBL" id="NEE06183.1"/>
    </source>
</evidence>
<organism evidence="2">
    <name type="scientific">Streptomyces sp. SID7499</name>
    <dbReference type="NCBI Taxonomy" id="2706086"/>
    <lineage>
        <taxon>Bacteria</taxon>
        <taxon>Bacillati</taxon>
        <taxon>Actinomycetota</taxon>
        <taxon>Actinomycetes</taxon>
        <taxon>Kitasatosporales</taxon>
        <taxon>Streptomycetaceae</taxon>
        <taxon>Streptomyces</taxon>
    </lineage>
</organism>
<feature type="non-terminal residue" evidence="2">
    <location>
        <position position="120"/>
    </location>
</feature>
<protein>
    <recommendedName>
        <fullName evidence="1">Carrier domain-containing protein</fullName>
    </recommendedName>
</protein>
<reference evidence="2" key="1">
    <citation type="submission" date="2020-01" db="EMBL/GenBank/DDBJ databases">
        <title>Insect and environment-associated Actinomycetes.</title>
        <authorList>
            <person name="Currrie C."/>
            <person name="Chevrette M."/>
            <person name="Carlson C."/>
            <person name="Stubbendieck R."/>
            <person name="Wendt-Pienkowski E."/>
        </authorList>
    </citation>
    <scope>NUCLEOTIDE SEQUENCE</scope>
    <source>
        <strain evidence="2">SID7499</strain>
    </source>
</reference>
<dbReference type="PANTHER" id="PTHR45527:SF1">
    <property type="entry name" value="FATTY ACID SYNTHASE"/>
    <property type="match status" value="1"/>
</dbReference>
<dbReference type="InterPro" id="IPR009081">
    <property type="entry name" value="PP-bd_ACP"/>
</dbReference>
<evidence type="ECO:0000259" key="1">
    <source>
        <dbReference type="PROSITE" id="PS50075"/>
    </source>
</evidence>
<dbReference type="Pfam" id="PF00550">
    <property type="entry name" value="PP-binding"/>
    <property type="match status" value="1"/>
</dbReference>